<gene>
    <name evidence="2" type="ORF">OE747_06440</name>
</gene>
<proteinExistence type="predicted"/>
<evidence type="ECO:0000313" key="3">
    <source>
        <dbReference type="Proteomes" id="UP001320899"/>
    </source>
</evidence>
<protein>
    <submittedName>
        <fullName evidence="2">Uncharacterized protein</fullName>
    </submittedName>
</protein>
<comment type="caution">
    <text evidence="2">The sequence shown here is derived from an EMBL/GenBank/DDBJ whole genome shotgun (WGS) entry which is preliminary data.</text>
</comment>
<feature type="transmembrane region" description="Helical" evidence="1">
    <location>
        <begin position="109"/>
        <end position="127"/>
    </location>
</feature>
<dbReference type="RefSeq" id="WP_263827780.1">
    <property type="nucleotide sequence ID" value="NZ_JAOWLB010000003.1"/>
</dbReference>
<accession>A0ABT3AH25</accession>
<evidence type="ECO:0000256" key="1">
    <source>
        <dbReference type="SAM" id="Phobius"/>
    </source>
</evidence>
<dbReference type="Proteomes" id="UP001320899">
    <property type="component" value="Unassembled WGS sequence"/>
</dbReference>
<keyword evidence="1" id="KW-0472">Membrane</keyword>
<organism evidence="2 3">
    <name type="scientific">Ruegeria aquimaris</name>
    <dbReference type="NCBI Taxonomy" id="2984333"/>
    <lineage>
        <taxon>Bacteria</taxon>
        <taxon>Pseudomonadati</taxon>
        <taxon>Pseudomonadota</taxon>
        <taxon>Alphaproteobacteria</taxon>
        <taxon>Rhodobacterales</taxon>
        <taxon>Roseobacteraceae</taxon>
        <taxon>Ruegeria</taxon>
    </lineage>
</organism>
<reference evidence="2 3" key="1">
    <citation type="submission" date="2022-10" db="EMBL/GenBank/DDBJ databases">
        <title>Ruegeria sp. nov., isolated from ocean surface sediments.</title>
        <authorList>
            <person name="He W."/>
            <person name="Xue H.-P."/>
            <person name="Zhang D.-F."/>
        </authorList>
    </citation>
    <scope>NUCLEOTIDE SEQUENCE [LARGE SCALE GENOMIC DNA]</scope>
    <source>
        <strain evidence="2 3">XHP0148</strain>
    </source>
</reference>
<keyword evidence="1" id="KW-0812">Transmembrane</keyword>
<keyword evidence="3" id="KW-1185">Reference proteome</keyword>
<sequence>MRDDGKIAKVTALCPQAGRKPGRWILVSGMCAMLNPLNAPPQRVEMLKSPPREFNEAKIDQVVQEVMREEAAKPKVKPRKTLPEIAPAVPMREQGEGGTKRKPRYQPKFRHSAAILALALMIGWPWLLPTLLGLAILLPVIACLTLGYDRICRAVVAAFARFYRFSPVQAEALRRWAMRRVAGLERLLARLPDRWTAGLYLPDFGPTPDRPDRMQQDPFERIRMDQAEI</sequence>
<name>A0ABT3AH25_9RHOB</name>
<keyword evidence="1" id="KW-1133">Transmembrane helix</keyword>
<feature type="transmembrane region" description="Helical" evidence="1">
    <location>
        <begin position="133"/>
        <end position="151"/>
    </location>
</feature>
<dbReference type="EMBL" id="JAOWLB010000003">
    <property type="protein sequence ID" value="MCV2887970.1"/>
    <property type="molecule type" value="Genomic_DNA"/>
</dbReference>
<evidence type="ECO:0000313" key="2">
    <source>
        <dbReference type="EMBL" id="MCV2887970.1"/>
    </source>
</evidence>